<dbReference type="RefSeq" id="WP_246427186.1">
    <property type="nucleotide sequence ID" value="NZ_JACIJH010000007.1"/>
</dbReference>
<keyword evidence="1" id="KW-0560">Oxidoreductase</keyword>
<dbReference type="PANTHER" id="PTHR33930">
    <property type="entry name" value="ALKYL HYDROPEROXIDE REDUCTASE AHPD"/>
    <property type="match status" value="1"/>
</dbReference>
<dbReference type="Gene3D" id="1.20.1290.10">
    <property type="entry name" value="AhpD-like"/>
    <property type="match status" value="1"/>
</dbReference>
<proteinExistence type="predicted"/>
<evidence type="ECO:0000313" key="2">
    <source>
        <dbReference type="Proteomes" id="UP000537161"/>
    </source>
</evidence>
<dbReference type="SUPFAM" id="SSF69118">
    <property type="entry name" value="AhpD-like"/>
    <property type="match status" value="1"/>
</dbReference>
<dbReference type="GO" id="GO:0004601">
    <property type="term" value="F:peroxidase activity"/>
    <property type="evidence" value="ECO:0007669"/>
    <property type="project" value="UniProtKB-KW"/>
</dbReference>
<accession>A0A7W9ESK1</accession>
<dbReference type="InterPro" id="IPR029032">
    <property type="entry name" value="AhpD-like"/>
</dbReference>
<organism evidence="1 2">
    <name type="scientific">Sphingopyxis panaciterrulae</name>
    <dbReference type="NCBI Taxonomy" id="462372"/>
    <lineage>
        <taxon>Bacteria</taxon>
        <taxon>Pseudomonadati</taxon>
        <taxon>Pseudomonadota</taxon>
        <taxon>Alphaproteobacteria</taxon>
        <taxon>Sphingomonadales</taxon>
        <taxon>Sphingomonadaceae</taxon>
        <taxon>Sphingopyxis</taxon>
    </lineage>
</organism>
<dbReference type="Proteomes" id="UP000537161">
    <property type="component" value="Unassembled WGS sequence"/>
</dbReference>
<protein>
    <submittedName>
        <fullName evidence="1">Alkylhydroperoxidase/carboxymuconolactone decarboxylase family protein YurZ</fullName>
    </submittedName>
</protein>
<name>A0A7W9ESK1_9SPHN</name>
<sequence length="220" mass="23297">MIDESPFADLMAQVEERLADVPEGDGMDPLDAALVRLAVSVSVTCLDSEAIDEAVVAALESGATAAQVQEVVALVSGLGVHSIMASATVVLQRAAERGLVDPAAPLDEERRALWDRFVGDDPYWDAFSRHVPGFLDAMLCLSPDIFSGFFAYCAIPWKSGTVPALTKELAAIACDVTPTHLFLPGVRLHLQNAIGLGATRTVVRQAIAIGTQARAAAMIR</sequence>
<dbReference type="PANTHER" id="PTHR33930:SF2">
    <property type="entry name" value="BLR3452 PROTEIN"/>
    <property type="match status" value="1"/>
</dbReference>
<comment type="caution">
    <text evidence="1">The sequence shown here is derived from an EMBL/GenBank/DDBJ whole genome shotgun (WGS) entry which is preliminary data.</text>
</comment>
<evidence type="ECO:0000313" key="1">
    <source>
        <dbReference type="EMBL" id="MBB5707041.1"/>
    </source>
</evidence>
<dbReference type="AlphaFoldDB" id="A0A7W9ESK1"/>
<reference evidence="1 2" key="1">
    <citation type="submission" date="2020-08" db="EMBL/GenBank/DDBJ databases">
        <title>Genomic Encyclopedia of Type Strains, Phase IV (KMG-IV): sequencing the most valuable type-strain genomes for metagenomic binning, comparative biology and taxonomic classification.</title>
        <authorList>
            <person name="Goeker M."/>
        </authorList>
    </citation>
    <scope>NUCLEOTIDE SEQUENCE [LARGE SCALE GENOMIC DNA]</scope>
    <source>
        <strain evidence="1 2">DSM 27163</strain>
    </source>
</reference>
<keyword evidence="2" id="KW-1185">Reference proteome</keyword>
<gene>
    <name evidence="1" type="ORF">FHR21_002403</name>
</gene>
<keyword evidence="1" id="KW-0575">Peroxidase</keyword>
<dbReference type="EMBL" id="JACIJH010000007">
    <property type="protein sequence ID" value="MBB5707041.1"/>
    <property type="molecule type" value="Genomic_DNA"/>
</dbReference>